<feature type="region of interest" description="Disordered" evidence="1">
    <location>
        <begin position="189"/>
        <end position="258"/>
    </location>
</feature>
<proteinExistence type="predicted"/>
<evidence type="ECO:0000313" key="3">
    <source>
        <dbReference type="Proteomes" id="UP001212997"/>
    </source>
</evidence>
<organism evidence="2 3">
    <name type="scientific">Meripilus lineatus</name>
    <dbReference type="NCBI Taxonomy" id="2056292"/>
    <lineage>
        <taxon>Eukaryota</taxon>
        <taxon>Fungi</taxon>
        <taxon>Dikarya</taxon>
        <taxon>Basidiomycota</taxon>
        <taxon>Agaricomycotina</taxon>
        <taxon>Agaricomycetes</taxon>
        <taxon>Polyporales</taxon>
        <taxon>Meripilaceae</taxon>
        <taxon>Meripilus</taxon>
    </lineage>
</organism>
<feature type="compositionally biased region" description="Low complexity" evidence="1">
    <location>
        <begin position="195"/>
        <end position="232"/>
    </location>
</feature>
<feature type="region of interest" description="Disordered" evidence="1">
    <location>
        <begin position="276"/>
        <end position="319"/>
    </location>
</feature>
<feature type="region of interest" description="Disordered" evidence="1">
    <location>
        <begin position="118"/>
        <end position="153"/>
    </location>
</feature>
<name>A0AAD5V8I2_9APHY</name>
<feature type="compositionally biased region" description="Basic and acidic residues" evidence="1">
    <location>
        <begin position="136"/>
        <end position="148"/>
    </location>
</feature>
<feature type="compositionally biased region" description="Polar residues" evidence="1">
    <location>
        <begin position="276"/>
        <end position="294"/>
    </location>
</feature>
<feature type="compositionally biased region" description="Low complexity" evidence="1">
    <location>
        <begin position="239"/>
        <end position="258"/>
    </location>
</feature>
<accession>A0AAD5V8I2</accession>
<sequence length="481" mass="50501">MAAIAVEASNCKFFSSLFQPGGTPVSDLVLVPSYPTIPCFSHRPSPYHLKHKPRQSNKGTEALKPYLTAPSHSSSRLKIPKFNPIIPNISVRLTSFFVAQSFVDTQFHLSQRHSSSSAIFERDIEPISPSPPTLSHDPHRIPRGKNSEQLDQSVPSVLDSAAEILASSTSDEDGLDSISIVAPVSLESSQSGFTSPISRLSSRSPSPTGNRRSVLLNLPSPSPSLTLPLPITQLPPIPSSSASASSPIRPTVQTTPPNLNANANLVAQETPTVSTPTSAYYSVHSQDSSPTTATHSEHPLHSLPTASTTTVTTSNGGLSPISTNNIHSLSSSLSTTATATSAITASSSIGSNGNANPHNLSHPPSPKNAAKRLSFISYTDLLSSTPASTLPLASLTQLAQISDPPPHLPSVLGFPQAQHANGVNGTGNGVNGHGHTYNHAESLRDPTTGMTDDVGGEWEREGLGRGLEERLESLLVVSGKA</sequence>
<keyword evidence="3" id="KW-1185">Reference proteome</keyword>
<gene>
    <name evidence="2" type="ORF">NLI96_g3629</name>
</gene>
<evidence type="ECO:0000256" key="1">
    <source>
        <dbReference type="SAM" id="MobiDB-lite"/>
    </source>
</evidence>
<dbReference type="Proteomes" id="UP001212997">
    <property type="component" value="Unassembled WGS sequence"/>
</dbReference>
<feature type="region of interest" description="Disordered" evidence="1">
    <location>
        <begin position="419"/>
        <end position="461"/>
    </location>
</feature>
<feature type="compositionally biased region" description="Low complexity" evidence="1">
    <location>
        <begin position="305"/>
        <end position="314"/>
    </location>
</feature>
<dbReference type="EMBL" id="JANAWD010000096">
    <property type="protein sequence ID" value="KAJ3487287.1"/>
    <property type="molecule type" value="Genomic_DNA"/>
</dbReference>
<dbReference type="AlphaFoldDB" id="A0AAD5V8I2"/>
<reference evidence="2" key="1">
    <citation type="submission" date="2022-07" db="EMBL/GenBank/DDBJ databases">
        <title>Genome Sequence of Physisporinus lineatus.</title>
        <authorList>
            <person name="Buettner E."/>
        </authorList>
    </citation>
    <scope>NUCLEOTIDE SEQUENCE</scope>
    <source>
        <strain evidence="2">VT162</strain>
    </source>
</reference>
<evidence type="ECO:0000313" key="2">
    <source>
        <dbReference type="EMBL" id="KAJ3487287.1"/>
    </source>
</evidence>
<feature type="region of interest" description="Disordered" evidence="1">
    <location>
        <begin position="348"/>
        <end position="368"/>
    </location>
</feature>
<comment type="caution">
    <text evidence="2">The sequence shown here is derived from an EMBL/GenBank/DDBJ whole genome shotgun (WGS) entry which is preliminary data.</text>
</comment>
<protein>
    <submittedName>
        <fullName evidence="2">Uncharacterized protein</fullName>
    </submittedName>
</protein>